<evidence type="ECO:0000259" key="11">
    <source>
        <dbReference type="PROSITE" id="PS50109"/>
    </source>
</evidence>
<evidence type="ECO:0000256" key="6">
    <source>
        <dbReference type="ARBA" id="ARBA00022777"/>
    </source>
</evidence>
<dbReference type="InterPro" id="IPR003018">
    <property type="entry name" value="GAF"/>
</dbReference>
<evidence type="ECO:0000259" key="13">
    <source>
        <dbReference type="PROSITE" id="PS50885"/>
    </source>
</evidence>
<dbReference type="InterPro" id="IPR004358">
    <property type="entry name" value="Sig_transdc_His_kin-like_C"/>
</dbReference>
<dbReference type="InterPro" id="IPR011006">
    <property type="entry name" value="CheY-like_superfamily"/>
</dbReference>
<proteinExistence type="predicted"/>
<dbReference type="OrthoDB" id="9811889at2"/>
<dbReference type="SMART" id="SM00388">
    <property type="entry name" value="HisKA"/>
    <property type="match status" value="1"/>
</dbReference>
<dbReference type="STRING" id="1237149.C900_00087"/>
<feature type="region of interest" description="Disordered" evidence="9">
    <location>
        <begin position="441"/>
        <end position="470"/>
    </location>
</feature>
<dbReference type="Pfam" id="PF02518">
    <property type="entry name" value="HATPase_c"/>
    <property type="match status" value="1"/>
</dbReference>
<reference evidence="14 15" key="1">
    <citation type="submission" date="2012-12" db="EMBL/GenBank/DDBJ databases">
        <title>Genome assembly of Fulvivirga imtechensis AK7.</title>
        <authorList>
            <person name="Nupur N."/>
            <person name="Khatri I."/>
            <person name="Kumar R."/>
            <person name="Subramanian S."/>
            <person name="Pinnaka A."/>
        </authorList>
    </citation>
    <scope>NUCLEOTIDE SEQUENCE [LARGE SCALE GENOMIC DNA]</scope>
    <source>
        <strain evidence="14 15">AK7</strain>
    </source>
</reference>
<dbReference type="GO" id="GO:0000155">
    <property type="term" value="F:phosphorelay sensor kinase activity"/>
    <property type="evidence" value="ECO:0007669"/>
    <property type="project" value="InterPro"/>
</dbReference>
<dbReference type="EC" id="2.7.13.3" evidence="3"/>
<gene>
    <name evidence="14" type="ORF">C900_00087</name>
</gene>
<evidence type="ECO:0000256" key="10">
    <source>
        <dbReference type="SAM" id="Phobius"/>
    </source>
</evidence>
<dbReference type="InterPro" id="IPR029016">
    <property type="entry name" value="GAF-like_dom_sf"/>
</dbReference>
<dbReference type="SUPFAM" id="SSF55874">
    <property type="entry name" value="ATPase domain of HSP90 chaperone/DNA topoisomerase II/histidine kinase"/>
    <property type="match status" value="1"/>
</dbReference>
<feature type="domain" description="Response regulatory" evidence="12">
    <location>
        <begin position="907"/>
        <end position="1023"/>
    </location>
</feature>
<dbReference type="InterPro" id="IPR001789">
    <property type="entry name" value="Sig_transdc_resp-reg_receiver"/>
</dbReference>
<dbReference type="AlphaFoldDB" id="L8K0J5"/>
<evidence type="ECO:0000256" key="3">
    <source>
        <dbReference type="ARBA" id="ARBA00012438"/>
    </source>
</evidence>
<evidence type="ECO:0000256" key="8">
    <source>
        <dbReference type="PROSITE-ProRule" id="PRU00169"/>
    </source>
</evidence>
<evidence type="ECO:0000256" key="4">
    <source>
        <dbReference type="ARBA" id="ARBA00022553"/>
    </source>
</evidence>
<comment type="caution">
    <text evidence="14">The sequence shown here is derived from an EMBL/GenBank/DDBJ whole genome shotgun (WGS) entry which is preliminary data.</text>
</comment>
<dbReference type="CDD" id="cd17546">
    <property type="entry name" value="REC_hyHK_CKI1_RcsC-like"/>
    <property type="match status" value="1"/>
</dbReference>
<dbReference type="SMART" id="SM00448">
    <property type="entry name" value="REC"/>
    <property type="match status" value="3"/>
</dbReference>
<evidence type="ECO:0000256" key="1">
    <source>
        <dbReference type="ARBA" id="ARBA00000085"/>
    </source>
</evidence>
<feature type="domain" description="HAMP" evidence="13">
    <location>
        <begin position="211"/>
        <end position="263"/>
    </location>
</feature>
<dbReference type="SUPFAM" id="SSF52172">
    <property type="entry name" value="CheY-like"/>
    <property type="match status" value="3"/>
</dbReference>
<feature type="transmembrane region" description="Helical" evidence="10">
    <location>
        <begin position="12"/>
        <end position="34"/>
    </location>
</feature>
<feature type="modified residue" description="4-aspartylphosphate" evidence="8">
    <location>
        <position position="956"/>
    </location>
</feature>
<dbReference type="PANTHER" id="PTHR45339:SF1">
    <property type="entry name" value="HYBRID SIGNAL TRANSDUCTION HISTIDINE KINASE J"/>
    <property type="match status" value="1"/>
</dbReference>
<dbReference type="SUPFAM" id="SSF158472">
    <property type="entry name" value="HAMP domain-like"/>
    <property type="match status" value="1"/>
</dbReference>
<dbReference type="Gene3D" id="6.10.340.10">
    <property type="match status" value="1"/>
</dbReference>
<dbReference type="SUPFAM" id="SSF55781">
    <property type="entry name" value="GAF domain-like"/>
    <property type="match status" value="1"/>
</dbReference>
<evidence type="ECO:0000259" key="12">
    <source>
        <dbReference type="PROSITE" id="PS50110"/>
    </source>
</evidence>
<dbReference type="RefSeq" id="WP_009577516.1">
    <property type="nucleotide sequence ID" value="NZ_AMZN01000001.1"/>
</dbReference>
<dbReference type="SMART" id="SM00065">
    <property type="entry name" value="GAF"/>
    <property type="match status" value="1"/>
</dbReference>
<dbReference type="Pfam" id="PF00672">
    <property type="entry name" value="HAMP"/>
    <property type="match status" value="1"/>
</dbReference>
<feature type="modified residue" description="4-aspartylphosphate" evidence="8">
    <location>
        <position position="834"/>
    </location>
</feature>
<dbReference type="Pfam" id="PF13185">
    <property type="entry name" value="GAF_2"/>
    <property type="match status" value="1"/>
</dbReference>
<dbReference type="InterPro" id="IPR036097">
    <property type="entry name" value="HisK_dim/P_sf"/>
</dbReference>
<dbReference type="Pfam" id="PF00512">
    <property type="entry name" value="HisKA"/>
    <property type="match status" value="1"/>
</dbReference>
<dbReference type="CDD" id="cd00156">
    <property type="entry name" value="REC"/>
    <property type="match status" value="1"/>
</dbReference>
<dbReference type="InterPro" id="IPR005467">
    <property type="entry name" value="His_kinase_dom"/>
</dbReference>
<organism evidence="14 15">
    <name type="scientific">Fulvivirga imtechensis AK7</name>
    <dbReference type="NCBI Taxonomy" id="1237149"/>
    <lineage>
        <taxon>Bacteria</taxon>
        <taxon>Pseudomonadati</taxon>
        <taxon>Bacteroidota</taxon>
        <taxon>Cytophagia</taxon>
        <taxon>Cytophagales</taxon>
        <taxon>Fulvivirgaceae</taxon>
        <taxon>Fulvivirga</taxon>
    </lineage>
</organism>
<keyword evidence="10" id="KW-0472">Membrane</keyword>
<feature type="domain" description="Response regulatory" evidence="12">
    <location>
        <begin position="1053"/>
        <end position="1169"/>
    </location>
</feature>
<evidence type="ECO:0000313" key="15">
    <source>
        <dbReference type="Proteomes" id="UP000011135"/>
    </source>
</evidence>
<dbReference type="CDD" id="cd16922">
    <property type="entry name" value="HATPase_EvgS-ArcB-TorS-like"/>
    <property type="match status" value="1"/>
</dbReference>
<keyword evidence="6 14" id="KW-0418">Kinase</keyword>
<feature type="compositionally biased region" description="Low complexity" evidence="9">
    <location>
        <begin position="443"/>
        <end position="455"/>
    </location>
</feature>
<dbReference type="Proteomes" id="UP000011135">
    <property type="component" value="Unassembled WGS sequence"/>
</dbReference>
<dbReference type="CDD" id="cd00082">
    <property type="entry name" value="HisKA"/>
    <property type="match status" value="1"/>
</dbReference>
<dbReference type="Gene3D" id="1.10.287.130">
    <property type="match status" value="1"/>
</dbReference>
<evidence type="ECO:0000256" key="5">
    <source>
        <dbReference type="ARBA" id="ARBA00022679"/>
    </source>
</evidence>
<feature type="modified residue" description="4-aspartylphosphate" evidence="8">
    <location>
        <position position="1102"/>
    </location>
</feature>
<dbReference type="PROSITE" id="PS50885">
    <property type="entry name" value="HAMP"/>
    <property type="match status" value="1"/>
</dbReference>
<keyword evidence="5" id="KW-0808">Transferase</keyword>
<evidence type="ECO:0000313" key="14">
    <source>
        <dbReference type="EMBL" id="ELR73923.1"/>
    </source>
</evidence>
<dbReference type="eggNOG" id="COG0745">
    <property type="taxonomic scope" value="Bacteria"/>
</dbReference>
<comment type="subcellular location">
    <subcellularLocation>
        <location evidence="2">Membrane</location>
    </subcellularLocation>
</comment>
<dbReference type="PROSITE" id="PS50110">
    <property type="entry name" value="RESPONSE_REGULATORY"/>
    <property type="match status" value="3"/>
</dbReference>
<protein>
    <recommendedName>
        <fullName evidence="3">histidine kinase</fullName>
        <ecNumber evidence="3">2.7.13.3</ecNumber>
    </recommendedName>
</protein>
<name>L8K0J5_9BACT</name>
<dbReference type="Gene3D" id="3.40.50.2300">
    <property type="match status" value="3"/>
</dbReference>
<dbReference type="PANTHER" id="PTHR45339">
    <property type="entry name" value="HYBRID SIGNAL TRANSDUCTION HISTIDINE KINASE J"/>
    <property type="match status" value="1"/>
</dbReference>
<dbReference type="Gene3D" id="3.30.450.40">
    <property type="match status" value="1"/>
</dbReference>
<dbReference type="CDD" id="cd06225">
    <property type="entry name" value="HAMP"/>
    <property type="match status" value="1"/>
</dbReference>
<keyword evidence="4 8" id="KW-0597">Phosphoprotein</keyword>
<dbReference type="GO" id="GO:0016020">
    <property type="term" value="C:membrane"/>
    <property type="evidence" value="ECO:0007669"/>
    <property type="project" value="UniProtKB-SubCell"/>
</dbReference>
<feature type="domain" description="Response regulatory" evidence="12">
    <location>
        <begin position="785"/>
        <end position="898"/>
    </location>
</feature>
<dbReference type="InterPro" id="IPR003660">
    <property type="entry name" value="HAMP_dom"/>
</dbReference>
<keyword evidence="15" id="KW-1185">Reference proteome</keyword>
<dbReference type="eggNOG" id="COG4251">
    <property type="taxonomic scope" value="Bacteria"/>
</dbReference>
<keyword evidence="10" id="KW-0812">Transmembrane</keyword>
<dbReference type="PROSITE" id="PS50109">
    <property type="entry name" value="HIS_KIN"/>
    <property type="match status" value="1"/>
</dbReference>
<evidence type="ECO:0000256" key="7">
    <source>
        <dbReference type="ARBA" id="ARBA00023012"/>
    </source>
</evidence>
<dbReference type="InterPro" id="IPR003594">
    <property type="entry name" value="HATPase_dom"/>
</dbReference>
<keyword evidence="10" id="KW-1133">Transmembrane helix</keyword>
<comment type="catalytic activity">
    <reaction evidence="1">
        <text>ATP + protein L-histidine = ADP + protein N-phospho-L-histidine.</text>
        <dbReference type="EC" id="2.7.13.3"/>
    </reaction>
</comment>
<evidence type="ECO:0000256" key="2">
    <source>
        <dbReference type="ARBA" id="ARBA00004370"/>
    </source>
</evidence>
<accession>L8K0J5</accession>
<evidence type="ECO:0000256" key="9">
    <source>
        <dbReference type="SAM" id="MobiDB-lite"/>
    </source>
</evidence>
<feature type="domain" description="Histidine kinase" evidence="11">
    <location>
        <begin position="520"/>
        <end position="739"/>
    </location>
</feature>
<dbReference type="EMBL" id="AMZN01000001">
    <property type="protein sequence ID" value="ELR73923.1"/>
    <property type="molecule type" value="Genomic_DNA"/>
</dbReference>
<sequence length="1171" mass="130920">MKLLADTLGKKIGLGFIAMVFILAIAVSISVTMTGTTTALTDRLSTVRIPTTQFGLVLSDGISRSVAALRGYLLLQDEKFITERKAIWSNTIKPTLYELQVVSGSWTDAEDIKRLKQLAPMLEVLEVLQEQIEGLASADINEARRLMDTNSVSLTADLMALLAAMKDSQESLMKADVSAIHGRVVRLNNVEWVLLVAGITISLFLSLVITRAITSQVSRAVEAADHIAKGDLEAEVSMGGSKELKKLGRALRDMKNSLRAKTKETEQYQWISSGQNRLSELMRVDHGPEDLCNDIIKFLSEYIGAHIGAIFLTNESKTELHLCGKYAFGHQEKSFEVFRMGEGLIGQVAVDGKPLRLSNLEEVHIRVRTAVVNACPRHVFVTPFFAEGKILGVIELGKIDGFEDVHFDFVNLITEAVGITLNTAIAKQKVQDLLEETQRQSEELQAQQEELQQSNEELEEQSERLKQQQEELQSINQELEEQADVVQKKNQALEAARLDIELKAKRLEVSGKYKSEFLANMSHELRTPLNSLLILANDLQQNREGNLTEEQIESAGIIAKSGDDLLNLINEILDLAKIESGKMDLNIEKVYVSTLAENIIANFKSQAQQKGLVLEVARDEAVEYLQTDPLRLGQIIKNLVSNAVKFTETGEVRVYLGKDAGNNFVISVRDTGIGVPNNKQEIIFEAFQQADGTISRKYGGTGLGLSICRELTQLLGGKISLESEVGKGSHFTVSIPSVAKRKKRVKEINIRQTGEHPISPDVRNKFNDYPTIADDRREIDKGDRTILIIEDDRSFLQILADQAKLKGFKYLAAGSGEDGLTLAGKYIPHAIILDLDLPGIDGRTVLRELKSDPNLRHIPVHIISVDQKTIDPFKSGAVEFLTKPVTKEQLDDAFVRIQEFINRKMKNLLIVEDDKYLRKSIMRLIGNGDVQCLEAGTGADALEIYNTRQVDCMVLDIGLPDMSGFELIGELEKARDKTIPPIVVYTGRDLTREENNMLQQHAETIIVKGVKSEERLLDETALFLHRTVRDLPEQQRQLITGLYDRDAIFKDKKVLVVDDDMRNIFALSKVLRETGMDIVKAENGVVALSRLEEDDFDMILMDVMMPEMDGYECIRKIRSQARFIDIPIIALTAKAMKEDRQICINAGANDYIAKPVDLERLLSLIRVWIRK</sequence>
<dbReference type="FunFam" id="3.30.565.10:FF:000010">
    <property type="entry name" value="Sensor histidine kinase RcsC"/>
    <property type="match status" value="1"/>
</dbReference>
<dbReference type="Pfam" id="PF00072">
    <property type="entry name" value="Response_reg"/>
    <property type="match status" value="3"/>
</dbReference>
<dbReference type="InterPro" id="IPR003661">
    <property type="entry name" value="HisK_dim/P_dom"/>
</dbReference>
<dbReference type="SUPFAM" id="SSF47384">
    <property type="entry name" value="Homodimeric domain of signal transducing histidine kinase"/>
    <property type="match status" value="1"/>
</dbReference>
<dbReference type="SMART" id="SM00304">
    <property type="entry name" value="HAMP"/>
    <property type="match status" value="1"/>
</dbReference>
<keyword evidence="7" id="KW-0902">Two-component regulatory system</keyword>
<dbReference type="PRINTS" id="PR00344">
    <property type="entry name" value="BCTRLSENSOR"/>
</dbReference>
<dbReference type="InterPro" id="IPR036890">
    <property type="entry name" value="HATPase_C_sf"/>
</dbReference>
<dbReference type="Gene3D" id="3.30.565.10">
    <property type="entry name" value="Histidine kinase-like ATPase, C-terminal domain"/>
    <property type="match status" value="1"/>
</dbReference>
<dbReference type="SMART" id="SM00387">
    <property type="entry name" value="HATPase_c"/>
    <property type="match status" value="1"/>
</dbReference>
<dbReference type="PATRIC" id="fig|1237149.3.peg.87"/>